<dbReference type="RefSeq" id="WP_068348005.1">
    <property type="nucleotide sequence ID" value="NZ_JFHK01000017.1"/>
</dbReference>
<dbReference type="PANTHER" id="PTHR47739">
    <property type="entry name" value="TRNA1(VAL) (ADENINE(37)-N6)-METHYLTRANSFERASE"/>
    <property type="match status" value="1"/>
</dbReference>
<dbReference type="Proteomes" id="UP000077339">
    <property type="component" value="Unassembled WGS sequence"/>
</dbReference>
<sequence>MQKNFDPSPIKDLKFDQKLPEGRTNHATVVLALYSKVPRNVKKILELGSGSGVVSIFLAHAYGCEVVGIEKSDILVSIANRNAETNGVKKHVRFVNCSVEETPEHFQPESFDMVVSNPPHFLHEGKRSPYSERNSWRRLDDKTARNFVETARKMLKNRGIFYFLLHPRDLIRWIKILESVKFGVHRLLPIYGSFNGQARLVLISGRKNSSSELVIESPLILNKEEK</sequence>
<keyword evidence="3" id="KW-1185">Reference proteome</keyword>
<dbReference type="InterPro" id="IPR050210">
    <property type="entry name" value="tRNA_Adenine-N(6)_MTase"/>
</dbReference>
<dbReference type="EMBL" id="JFHK01000017">
    <property type="protein sequence ID" value="OAA29748.1"/>
    <property type="molecule type" value="Genomic_DNA"/>
</dbReference>
<dbReference type="AlphaFoldDB" id="A0A176K005"/>
<feature type="domain" description="Methyltransferase" evidence="1">
    <location>
        <begin position="42"/>
        <end position="162"/>
    </location>
</feature>
<dbReference type="CDD" id="cd02440">
    <property type="entry name" value="AdoMet_MTases"/>
    <property type="match status" value="1"/>
</dbReference>
<name>A0A176K005_9BACT</name>
<gene>
    <name evidence="2" type="ORF">AT15_01560</name>
</gene>
<dbReference type="InterPro" id="IPR029063">
    <property type="entry name" value="SAM-dependent_MTases_sf"/>
</dbReference>
<accession>A0A176K005</accession>
<dbReference type="InterPro" id="IPR025714">
    <property type="entry name" value="Methyltranfer_dom"/>
</dbReference>
<dbReference type="SUPFAM" id="SSF53335">
    <property type="entry name" value="S-adenosyl-L-methionine-dependent methyltransferases"/>
    <property type="match status" value="1"/>
</dbReference>
<dbReference type="OrthoDB" id="47041at2"/>
<evidence type="ECO:0000313" key="3">
    <source>
        <dbReference type="Proteomes" id="UP000077339"/>
    </source>
</evidence>
<reference evidence="2 3" key="1">
    <citation type="submission" date="2014-02" db="EMBL/GenBank/DDBJ databases">
        <title>Kosmotoga genome sequencing.</title>
        <authorList>
            <person name="Pollo S.M."/>
            <person name="Charchuk R."/>
            <person name="Nesbo C.L."/>
        </authorList>
    </citation>
    <scope>NUCLEOTIDE SEQUENCE [LARGE SCALE GENOMIC DNA]</scope>
    <source>
        <strain evidence="2 3">S304</strain>
    </source>
</reference>
<organism evidence="2 3">
    <name type="scientific">Kosmotoga arenicorallina S304</name>
    <dbReference type="NCBI Taxonomy" id="1453497"/>
    <lineage>
        <taxon>Bacteria</taxon>
        <taxon>Thermotogati</taxon>
        <taxon>Thermotogota</taxon>
        <taxon>Thermotogae</taxon>
        <taxon>Kosmotogales</taxon>
        <taxon>Kosmotogaceae</taxon>
        <taxon>Kosmotoga</taxon>
    </lineage>
</organism>
<proteinExistence type="predicted"/>
<evidence type="ECO:0000259" key="1">
    <source>
        <dbReference type="Pfam" id="PF13847"/>
    </source>
</evidence>
<dbReference type="Pfam" id="PF13847">
    <property type="entry name" value="Methyltransf_31"/>
    <property type="match status" value="1"/>
</dbReference>
<comment type="caution">
    <text evidence="2">The sequence shown here is derived from an EMBL/GenBank/DDBJ whole genome shotgun (WGS) entry which is preliminary data.</text>
</comment>
<dbReference type="Gene3D" id="3.40.50.150">
    <property type="entry name" value="Vaccinia Virus protein VP39"/>
    <property type="match status" value="1"/>
</dbReference>
<protein>
    <recommendedName>
        <fullName evidence="1">Methyltransferase domain-containing protein</fullName>
    </recommendedName>
</protein>
<dbReference type="PATRIC" id="fig|1453497.3.peg.315"/>
<dbReference type="STRING" id="1453497.AT15_01560"/>
<dbReference type="PANTHER" id="PTHR47739:SF1">
    <property type="entry name" value="TRNA1(VAL) (ADENINE(37)-N6)-METHYLTRANSFERASE"/>
    <property type="match status" value="1"/>
</dbReference>
<evidence type="ECO:0000313" key="2">
    <source>
        <dbReference type="EMBL" id="OAA29748.1"/>
    </source>
</evidence>